<accession>A0A3B0VCB6</accession>
<dbReference type="Pfam" id="PF13174">
    <property type="entry name" value="TPR_6"/>
    <property type="match status" value="1"/>
</dbReference>
<sequence length="558" mass="63221">LYYAGPALGLVDIRFVPFGQLLTLIICAAGAGYLSSCFTKERIIAALLVLLIPCIIFWADGHKGSIPSWAKWNYSGFQKKAAWPLFKEINQTLAGNLNQPRVAVENSPQNNIFGSSRAFESLPLFAGRATLEGLYMQASPNAPFVFYIQSLISKSASRPFPQYHYDAMNFNRARPRLIIFNVRDLLLRSKKAKKAVRQARGYQLYKTIGPYELWRLTGNPGKYAVPLNIQPLVYKGNNVKEAAFQWFTNDHDLNIPIIFPQPGQKLPADAIPIISLKGPLPRRPLNMPPCEISEKIRPQGLDITTTCLERPVLIKVSYHPNWQVRGADTIYQVTPAFMLIYPRTGHITMDYKNGKFDYWGEILSGLGIFILIINLPFAVISRWRLRLLSRIRRLTSYGDFMTGKLPCRRTIVIAVIGLLIIGTAVTSFQLKKILQKNPQRLFNAAIRDKDTRRYAAARQNFALVIKALPQSDMARNARYYIAACYYLQGLDSKAAAAFNKIIESDPHSPWRASAYYHLGILSIRNHDLNSGRRYLNMVLKKFPNGKMADYAKDKLRSL</sequence>
<feature type="transmembrane region" description="Helical" evidence="1">
    <location>
        <begin position="358"/>
        <end position="380"/>
    </location>
</feature>
<feature type="transmembrane region" description="Helical" evidence="1">
    <location>
        <begin position="411"/>
        <end position="430"/>
    </location>
</feature>
<keyword evidence="1" id="KW-1133">Transmembrane helix</keyword>
<evidence type="ECO:0000256" key="1">
    <source>
        <dbReference type="SAM" id="Phobius"/>
    </source>
</evidence>
<dbReference type="SUPFAM" id="SSF48452">
    <property type="entry name" value="TPR-like"/>
    <property type="match status" value="1"/>
</dbReference>
<dbReference type="AlphaFoldDB" id="A0A3B0VCB6"/>
<dbReference type="SMART" id="SM00028">
    <property type="entry name" value="TPR"/>
    <property type="match status" value="2"/>
</dbReference>
<dbReference type="InterPro" id="IPR011990">
    <property type="entry name" value="TPR-like_helical_dom_sf"/>
</dbReference>
<gene>
    <name evidence="3" type="ORF">MNBD_DELTA03-1323</name>
</gene>
<feature type="domain" description="Membrane protein 6-pyruvoyl-tetrahydropterin synthase-related" evidence="2">
    <location>
        <begin position="3"/>
        <end position="226"/>
    </location>
</feature>
<dbReference type="Gene3D" id="1.25.40.10">
    <property type="entry name" value="Tetratricopeptide repeat domain"/>
    <property type="match status" value="1"/>
</dbReference>
<proteinExistence type="predicted"/>
<organism evidence="3">
    <name type="scientific">hydrothermal vent metagenome</name>
    <dbReference type="NCBI Taxonomy" id="652676"/>
    <lineage>
        <taxon>unclassified sequences</taxon>
        <taxon>metagenomes</taxon>
        <taxon>ecological metagenomes</taxon>
    </lineage>
</organism>
<dbReference type="EMBL" id="UOEX01000244">
    <property type="protein sequence ID" value="VAW38350.1"/>
    <property type="molecule type" value="Genomic_DNA"/>
</dbReference>
<feature type="transmembrane region" description="Helical" evidence="1">
    <location>
        <begin position="15"/>
        <end position="36"/>
    </location>
</feature>
<name>A0A3B0VCB6_9ZZZZ</name>
<feature type="non-terminal residue" evidence="3">
    <location>
        <position position="1"/>
    </location>
</feature>
<keyword evidence="1" id="KW-0812">Transmembrane</keyword>
<evidence type="ECO:0000259" key="2">
    <source>
        <dbReference type="Pfam" id="PF10131"/>
    </source>
</evidence>
<dbReference type="InterPro" id="IPR018776">
    <property type="entry name" value="Membrane_prot_PTPS-rel_domain"/>
</dbReference>
<evidence type="ECO:0000313" key="3">
    <source>
        <dbReference type="EMBL" id="VAW38350.1"/>
    </source>
</evidence>
<dbReference type="InterPro" id="IPR019734">
    <property type="entry name" value="TPR_rpt"/>
</dbReference>
<dbReference type="Pfam" id="PF10131">
    <property type="entry name" value="PTPS_related"/>
    <property type="match status" value="1"/>
</dbReference>
<protein>
    <recommendedName>
        <fullName evidence="2">Membrane protein 6-pyruvoyl-tetrahydropterin synthase-related domain-containing protein</fullName>
    </recommendedName>
</protein>
<feature type="transmembrane region" description="Helical" evidence="1">
    <location>
        <begin position="43"/>
        <end position="59"/>
    </location>
</feature>
<keyword evidence="1" id="KW-0472">Membrane</keyword>
<reference evidence="3" key="1">
    <citation type="submission" date="2018-06" db="EMBL/GenBank/DDBJ databases">
        <authorList>
            <person name="Zhirakovskaya E."/>
        </authorList>
    </citation>
    <scope>NUCLEOTIDE SEQUENCE</scope>
</reference>